<dbReference type="InterPro" id="IPR014001">
    <property type="entry name" value="Helicase_ATP-bd"/>
</dbReference>
<dbReference type="SMART" id="SM00487">
    <property type="entry name" value="DEXDc"/>
    <property type="match status" value="1"/>
</dbReference>
<dbReference type="SUPFAM" id="SSF52540">
    <property type="entry name" value="P-loop containing nucleoside triphosphate hydrolases"/>
    <property type="match status" value="1"/>
</dbReference>
<keyword evidence="5" id="KW-0347">Helicase</keyword>
<dbReference type="EMBL" id="CP000701">
    <property type="protein sequence ID" value="ABQ71595.1"/>
    <property type="molecule type" value="Genomic_DNA"/>
</dbReference>
<dbReference type="AlphaFoldDB" id="A0A9J9HGW6"/>
<dbReference type="InterPro" id="IPR052511">
    <property type="entry name" value="ATP-dep_Helicase"/>
</dbReference>
<protein>
    <submittedName>
        <fullName evidence="5">DEAD/DEAH box helicase domain protein</fullName>
    </submittedName>
</protein>
<gene>
    <name evidence="5" type="ordered locus">Swit_4978</name>
</gene>
<dbReference type="SMART" id="SM00490">
    <property type="entry name" value="HELICc"/>
    <property type="match status" value="1"/>
</dbReference>
<dbReference type="Pfam" id="PF00270">
    <property type="entry name" value="DEAD"/>
    <property type="match status" value="1"/>
</dbReference>
<evidence type="ECO:0000259" key="3">
    <source>
        <dbReference type="PROSITE" id="PS51192"/>
    </source>
</evidence>
<keyword evidence="2" id="KW-0067">ATP-binding</keyword>
<dbReference type="Pfam" id="PF00271">
    <property type="entry name" value="Helicase_C"/>
    <property type="match status" value="1"/>
</dbReference>
<keyword evidence="1" id="KW-0547">Nucleotide-binding</keyword>
<dbReference type="GO" id="GO:0005524">
    <property type="term" value="F:ATP binding"/>
    <property type="evidence" value="ECO:0007669"/>
    <property type="project" value="UniProtKB-KW"/>
</dbReference>
<evidence type="ECO:0000313" key="5">
    <source>
        <dbReference type="EMBL" id="ABQ71595.1"/>
    </source>
</evidence>
<keyword evidence="5" id="KW-0614">Plasmid</keyword>
<evidence type="ECO:0000313" key="6">
    <source>
        <dbReference type="Proteomes" id="UP000001989"/>
    </source>
</evidence>
<evidence type="ECO:0000256" key="1">
    <source>
        <dbReference type="ARBA" id="ARBA00022741"/>
    </source>
</evidence>
<geneLocation type="plasmid" evidence="5 6">
    <name>pSWIT02</name>
</geneLocation>
<dbReference type="KEGG" id="swi:Swit_4978"/>
<dbReference type="GO" id="GO:0016887">
    <property type="term" value="F:ATP hydrolysis activity"/>
    <property type="evidence" value="ECO:0007669"/>
    <property type="project" value="TreeGrafter"/>
</dbReference>
<dbReference type="InterPro" id="IPR027417">
    <property type="entry name" value="P-loop_NTPase"/>
</dbReference>
<proteinExistence type="predicted"/>
<keyword evidence="6" id="KW-1185">Reference proteome</keyword>
<organism evidence="5 6">
    <name type="scientific">Rhizorhabdus wittichii (strain DSM 6014 / CCUG 31198 / JCM 15750 / NBRC 105917 / EY 4224 / RW1)</name>
    <name type="common">Sphingomonas wittichii</name>
    <dbReference type="NCBI Taxonomy" id="392499"/>
    <lineage>
        <taxon>Bacteria</taxon>
        <taxon>Pseudomonadati</taxon>
        <taxon>Pseudomonadota</taxon>
        <taxon>Alphaproteobacteria</taxon>
        <taxon>Sphingomonadales</taxon>
        <taxon>Sphingomonadaceae</taxon>
        <taxon>Rhizorhabdus</taxon>
    </lineage>
</organism>
<sequence>MTNSPPSPSEGEDAYDRFHPEIRRWIREQGWDRLREVQQKASRALFDSRADLLISASTAAGKTEAAFLPLLSQMAGRQEAGVAILYVAPLKALINDQYARLSELGERLEMPIVRWHGDAPAGPKTAILRNPKGVVLITPESIEAMLVRRPGAAESLFGRLDAIIIDELHAFLQGARGLHLWSLLNRMEALSETRARRVGLSATLGDLAEAAEWLSGTARQPPNVVVVEGASAPIKLQVRAYIEPPESTDRSATELPAEYSALSHIAAHAFDALRGQNNLFFAGSRGNVEELADRLRTLSDERSVPNEFFPHHGSLSKELREELEARLKLGRLPTTAVATTTLELGIDIGSVHAVGQLGAPRSLASLRQRLGRSGRREGASAIFRNYVREPFLAADADPLDRLHLPVVQAVAAMNLLRARFVEPPRPNGALLSVLLHQLLSYITQAGGCSASDLYTALCGAGPFSAVSKRDFASLLHGMGQGEEPLLEQAQDRTLLLGPMGERIVAGRDFYANFKSPEEWRLVHQGRTLGTLPIINLLAIGSIIGFAGRRWRVIAVDDPAKVVEVASHRAGKIPKFDRVGSEAIHDRLAYEMRLVLSDSALPGYLDPVARGLLLEGRQYYADLGMARFLDAGSVTHVMTWRGSDVNGLFAVLLTSIGFECETFDVGVTLTNASINQARDVVAVLEQCPPVAELGQFVTNLSVEKYDELIPEALHRDFWVRRHEHLSTEVSSLLQELQQVD</sequence>
<feature type="domain" description="Helicase ATP-binding" evidence="3">
    <location>
        <begin position="43"/>
        <end position="222"/>
    </location>
</feature>
<dbReference type="InterPro" id="IPR001650">
    <property type="entry name" value="Helicase_C-like"/>
</dbReference>
<dbReference type="GO" id="GO:0003677">
    <property type="term" value="F:DNA binding"/>
    <property type="evidence" value="ECO:0007669"/>
    <property type="project" value="TreeGrafter"/>
</dbReference>
<dbReference type="InterPro" id="IPR011545">
    <property type="entry name" value="DEAD/DEAH_box_helicase_dom"/>
</dbReference>
<accession>A0A9J9HGW6</accession>
<name>A0A9J9HGW6_RHIWR</name>
<dbReference type="Gene3D" id="3.40.50.300">
    <property type="entry name" value="P-loop containing nucleotide triphosphate hydrolases"/>
    <property type="match status" value="2"/>
</dbReference>
<evidence type="ECO:0000259" key="4">
    <source>
        <dbReference type="PROSITE" id="PS51194"/>
    </source>
</evidence>
<evidence type="ECO:0000256" key="2">
    <source>
        <dbReference type="ARBA" id="ARBA00022840"/>
    </source>
</evidence>
<dbReference type="OrthoDB" id="9815222at2"/>
<dbReference type="PROSITE" id="PS51192">
    <property type="entry name" value="HELICASE_ATP_BIND_1"/>
    <property type="match status" value="1"/>
</dbReference>
<dbReference type="PANTHER" id="PTHR47962:SF5">
    <property type="entry name" value="ATP-DEPENDENT HELICASE LHR-RELATED"/>
    <property type="match status" value="1"/>
</dbReference>
<dbReference type="GO" id="GO:0004386">
    <property type="term" value="F:helicase activity"/>
    <property type="evidence" value="ECO:0007669"/>
    <property type="project" value="UniProtKB-KW"/>
</dbReference>
<dbReference type="Proteomes" id="UP000001989">
    <property type="component" value="Plasmid pSWIT02"/>
</dbReference>
<dbReference type="PANTHER" id="PTHR47962">
    <property type="entry name" value="ATP-DEPENDENT HELICASE LHR-RELATED-RELATED"/>
    <property type="match status" value="1"/>
</dbReference>
<keyword evidence="5" id="KW-0378">Hydrolase</keyword>
<reference evidence="5 6" key="1">
    <citation type="journal article" date="2010" name="J. Bacteriol.">
        <title>Genome sequence of the dioxin-mineralizing bacterium Sphingomonas wittichii RW1.</title>
        <authorList>
            <person name="Miller T.R."/>
            <person name="Delcher A.L."/>
            <person name="Salzberg S.L."/>
            <person name="Saunders E."/>
            <person name="Detter J.C."/>
            <person name="Halden R.U."/>
        </authorList>
    </citation>
    <scope>NUCLEOTIDE SEQUENCE [LARGE SCALE GENOMIC DNA]</scope>
    <source>
        <strain evidence="6">DSM 6014 / CCUG 31198 / JCM 15750 / NBRC 105917 / EY 4224 / RW1</strain>
    </source>
</reference>
<feature type="domain" description="Helicase C-terminal" evidence="4">
    <location>
        <begin position="265"/>
        <end position="431"/>
    </location>
</feature>
<dbReference type="PROSITE" id="PS51194">
    <property type="entry name" value="HELICASE_CTER"/>
    <property type="match status" value="1"/>
</dbReference>